<proteinExistence type="predicted"/>
<comment type="caution">
    <text evidence="2">The sequence shown here is derived from an EMBL/GenBank/DDBJ whole genome shotgun (WGS) entry which is preliminary data.</text>
</comment>
<evidence type="ECO:0000256" key="1">
    <source>
        <dbReference type="SAM" id="MobiDB-lite"/>
    </source>
</evidence>
<dbReference type="Proteomes" id="UP000712281">
    <property type="component" value="Unassembled WGS sequence"/>
</dbReference>
<accession>A0A8S9G217</accession>
<name>A0A8S9G217_BRACR</name>
<sequence>MTSNNEKHEMVQLRYGLREMALKSRQECTDSCRIDVLEKLGRFVTIETCTCSVTTCFAMLQGFSLSLAFEKHSGLTTDDVFTQIAKDVVGQGLDHGTLTFKAKFARVIRANMADSRRKRFSALGRRSPRGLLHNQRGVSGGMTAFSDVTEGKERQKPASRRAKK</sequence>
<organism evidence="2 3">
    <name type="scientific">Brassica cretica</name>
    <name type="common">Mustard</name>
    <dbReference type="NCBI Taxonomy" id="69181"/>
    <lineage>
        <taxon>Eukaryota</taxon>
        <taxon>Viridiplantae</taxon>
        <taxon>Streptophyta</taxon>
        <taxon>Embryophyta</taxon>
        <taxon>Tracheophyta</taxon>
        <taxon>Spermatophyta</taxon>
        <taxon>Magnoliopsida</taxon>
        <taxon>eudicotyledons</taxon>
        <taxon>Gunneridae</taxon>
        <taxon>Pentapetalae</taxon>
        <taxon>rosids</taxon>
        <taxon>malvids</taxon>
        <taxon>Brassicales</taxon>
        <taxon>Brassicaceae</taxon>
        <taxon>Brassiceae</taxon>
        <taxon>Brassica</taxon>
    </lineage>
</organism>
<dbReference type="EMBL" id="QGKW02002228">
    <property type="protein sequence ID" value="KAF2539621.1"/>
    <property type="molecule type" value="Genomic_DNA"/>
</dbReference>
<gene>
    <name evidence="2" type="ORF">F2Q68_00022023</name>
</gene>
<reference evidence="2" key="1">
    <citation type="submission" date="2019-12" db="EMBL/GenBank/DDBJ databases">
        <title>Genome sequencing and annotation of Brassica cretica.</title>
        <authorList>
            <person name="Studholme D.J."/>
            <person name="Sarris P.F."/>
        </authorList>
    </citation>
    <scope>NUCLEOTIDE SEQUENCE</scope>
    <source>
        <strain evidence="2">PFS-001/15</strain>
        <tissue evidence="2">Leaf</tissue>
    </source>
</reference>
<evidence type="ECO:0000313" key="3">
    <source>
        <dbReference type="Proteomes" id="UP000712281"/>
    </source>
</evidence>
<dbReference type="AlphaFoldDB" id="A0A8S9G217"/>
<feature type="region of interest" description="Disordered" evidence="1">
    <location>
        <begin position="124"/>
        <end position="164"/>
    </location>
</feature>
<protein>
    <submittedName>
        <fullName evidence="2">Uncharacterized protein</fullName>
    </submittedName>
</protein>
<evidence type="ECO:0000313" key="2">
    <source>
        <dbReference type="EMBL" id="KAF2539621.1"/>
    </source>
</evidence>